<dbReference type="Proteomes" id="UP000257109">
    <property type="component" value="Unassembled WGS sequence"/>
</dbReference>
<keyword evidence="3" id="KW-1185">Reference proteome</keyword>
<evidence type="ECO:0000256" key="1">
    <source>
        <dbReference type="SAM" id="MobiDB-lite"/>
    </source>
</evidence>
<dbReference type="EMBL" id="QJKJ01005674">
    <property type="protein sequence ID" value="RDX89428.1"/>
    <property type="molecule type" value="Genomic_DNA"/>
</dbReference>
<name>A0A371GFV3_MUCPR</name>
<proteinExistence type="predicted"/>
<sequence>MTARTKIDVHVETLSMEFGDNLVQFNIFEAMKHPTKDPSLFGIDSNQPRVESDSGNQSRKQLKVETNSAHQVPDPDRVGQPKPRPTNDISPLHSPPKELKSLPGHLKYAYLENDQQFLVIIANNVH</sequence>
<evidence type="ECO:0000313" key="3">
    <source>
        <dbReference type="Proteomes" id="UP000257109"/>
    </source>
</evidence>
<dbReference type="OrthoDB" id="1455437at2759"/>
<comment type="caution">
    <text evidence="2">The sequence shown here is derived from an EMBL/GenBank/DDBJ whole genome shotgun (WGS) entry which is preliminary data.</text>
</comment>
<accession>A0A371GFV3</accession>
<dbReference type="AlphaFoldDB" id="A0A371GFV3"/>
<evidence type="ECO:0000313" key="2">
    <source>
        <dbReference type="EMBL" id="RDX89428.1"/>
    </source>
</evidence>
<feature type="non-terminal residue" evidence="2">
    <location>
        <position position="1"/>
    </location>
</feature>
<feature type="region of interest" description="Disordered" evidence="1">
    <location>
        <begin position="36"/>
        <end position="101"/>
    </location>
</feature>
<gene>
    <name evidence="2" type="ORF">CR513_28849</name>
</gene>
<reference evidence="2" key="1">
    <citation type="submission" date="2018-05" db="EMBL/GenBank/DDBJ databases">
        <title>Draft genome of Mucuna pruriens seed.</title>
        <authorList>
            <person name="Nnadi N.E."/>
            <person name="Vos R."/>
            <person name="Hasami M.H."/>
            <person name="Devisetty U.K."/>
            <person name="Aguiy J.C."/>
        </authorList>
    </citation>
    <scope>NUCLEOTIDE SEQUENCE [LARGE SCALE GENOMIC DNA]</scope>
    <source>
        <strain evidence="2">JCA_2017</strain>
    </source>
</reference>
<organism evidence="2 3">
    <name type="scientific">Mucuna pruriens</name>
    <name type="common">Velvet bean</name>
    <name type="synonym">Dolichos pruriens</name>
    <dbReference type="NCBI Taxonomy" id="157652"/>
    <lineage>
        <taxon>Eukaryota</taxon>
        <taxon>Viridiplantae</taxon>
        <taxon>Streptophyta</taxon>
        <taxon>Embryophyta</taxon>
        <taxon>Tracheophyta</taxon>
        <taxon>Spermatophyta</taxon>
        <taxon>Magnoliopsida</taxon>
        <taxon>eudicotyledons</taxon>
        <taxon>Gunneridae</taxon>
        <taxon>Pentapetalae</taxon>
        <taxon>rosids</taxon>
        <taxon>fabids</taxon>
        <taxon>Fabales</taxon>
        <taxon>Fabaceae</taxon>
        <taxon>Papilionoideae</taxon>
        <taxon>50 kb inversion clade</taxon>
        <taxon>NPAAA clade</taxon>
        <taxon>indigoferoid/millettioid clade</taxon>
        <taxon>Phaseoleae</taxon>
        <taxon>Mucuna</taxon>
    </lineage>
</organism>
<feature type="compositionally biased region" description="Polar residues" evidence="1">
    <location>
        <begin position="44"/>
        <end position="70"/>
    </location>
</feature>
<protein>
    <submittedName>
        <fullName evidence="2">Uncharacterized protein</fullName>
    </submittedName>
</protein>